<accession>A0AAN9LMR0</accession>
<evidence type="ECO:0000313" key="4">
    <source>
        <dbReference type="Proteomes" id="UP001367508"/>
    </source>
</evidence>
<dbReference type="AlphaFoldDB" id="A0AAN9LMR0"/>
<feature type="region of interest" description="Disordered" evidence="1">
    <location>
        <begin position="63"/>
        <end position="83"/>
    </location>
</feature>
<keyword evidence="2" id="KW-1133">Transmembrane helix</keyword>
<dbReference type="Proteomes" id="UP001367508">
    <property type="component" value="Unassembled WGS sequence"/>
</dbReference>
<name>A0AAN9LMR0_CANGL</name>
<protein>
    <submittedName>
        <fullName evidence="3">Uncharacterized protein</fullName>
    </submittedName>
</protein>
<feature type="compositionally biased region" description="Pro residues" evidence="1">
    <location>
        <begin position="71"/>
        <end position="83"/>
    </location>
</feature>
<dbReference type="EMBL" id="JAYMYQ010000004">
    <property type="protein sequence ID" value="KAK7337074.1"/>
    <property type="molecule type" value="Genomic_DNA"/>
</dbReference>
<feature type="transmembrane region" description="Helical" evidence="2">
    <location>
        <begin position="33"/>
        <end position="56"/>
    </location>
</feature>
<keyword evidence="2" id="KW-0812">Transmembrane</keyword>
<proteinExistence type="predicted"/>
<gene>
    <name evidence="3" type="ORF">VNO77_17633</name>
</gene>
<organism evidence="3 4">
    <name type="scientific">Canavalia gladiata</name>
    <name type="common">Sword bean</name>
    <name type="synonym">Dolichos gladiatus</name>
    <dbReference type="NCBI Taxonomy" id="3824"/>
    <lineage>
        <taxon>Eukaryota</taxon>
        <taxon>Viridiplantae</taxon>
        <taxon>Streptophyta</taxon>
        <taxon>Embryophyta</taxon>
        <taxon>Tracheophyta</taxon>
        <taxon>Spermatophyta</taxon>
        <taxon>Magnoliopsida</taxon>
        <taxon>eudicotyledons</taxon>
        <taxon>Gunneridae</taxon>
        <taxon>Pentapetalae</taxon>
        <taxon>rosids</taxon>
        <taxon>fabids</taxon>
        <taxon>Fabales</taxon>
        <taxon>Fabaceae</taxon>
        <taxon>Papilionoideae</taxon>
        <taxon>50 kb inversion clade</taxon>
        <taxon>NPAAA clade</taxon>
        <taxon>indigoferoid/millettioid clade</taxon>
        <taxon>Phaseoleae</taxon>
        <taxon>Canavalia</taxon>
    </lineage>
</organism>
<reference evidence="3 4" key="1">
    <citation type="submission" date="2024-01" db="EMBL/GenBank/DDBJ databases">
        <title>The genomes of 5 underutilized Papilionoideae crops provide insights into root nodulation and disease resistanc.</title>
        <authorList>
            <person name="Jiang F."/>
        </authorList>
    </citation>
    <scope>NUCLEOTIDE SEQUENCE [LARGE SCALE GENOMIC DNA]</scope>
    <source>
        <strain evidence="3">LVBAO_FW01</strain>
        <tissue evidence="3">Leaves</tissue>
    </source>
</reference>
<evidence type="ECO:0000256" key="1">
    <source>
        <dbReference type="SAM" id="MobiDB-lite"/>
    </source>
</evidence>
<evidence type="ECO:0000313" key="3">
    <source>
        <dbReference type="EMBL" id="KAK7337074.1"/>
    </source>
</evidence>
<sequence length="83" mass="8961">MLLHIGQQVLYASAGKSRFCVANGASFSNRMGFVVVVSLPLILFILILALACYLLGRAKGRRQSSSYPQQYGPPAPPPQAQPK</sequence>
<keyword evidence="4" id="KW-1185">Reference proteome</keyword>
<comment type="caution">
    <text evidence="3">The sequence shown here is derived from an EMBL/GenBank/DDBJ whole genome shotgun (WGS) entry which is preliminary data.</text>
</comment>
<evidence type="ECO:0000256" key="2">
    <source>
        <dbReference type="SAM" id="Phobius"/>
    </source>
</evidence>
<keyword evidence="2" id="KW-0472">Membrane</keyword>